<dbReference type="PANTHER" id="PTHR42718">
    <property type="entry name" value="MAJOR FACILITATOR SUPERFAMILY MULTIDRUG TRANSPORTER MFSC"/>
    <property type="match status" value="1"/>
</dbReference>
<dbReference type="HOGENOM" id="CLU_000960_28_2_2"/>
<keyword evidence="5 7" id="KW-1133">Transmembrane helix</keyword>
<feature type="transmembrane region" description="Helical" evidence="7">
    <location>
        <begin position="267"/>
        <end position="288"/>
    </location>
</feature>
<evidence type="ECO:0000256" key="6">
    <source>
        <dbReference type="ARBA" id="ARBA00023136"/>
    </source>
</evidence>
<name>A0A0E3QJ70_METBA</name>
<comment type="subcellular location">
    <subcellularLocation>
        <location evidence="1">Cell membrane</location>
        <topology evidence="1">Multi-pass membrane protein</topology>
    </subcellularLocation>
</comment>
<feature type="transmembrane region" description="Helical" evidence="7">
    <location>
        <begin position="332"/>
        <end position="348"/>
    </location>
</feature>
<dbReference type="Pfam" id="PF07690">
    <property type="entry name" value="MFS_1"/>
    <property type="match status" value="1"/>
</dbReference>
<keyword evidence="3" id="KW-1003">Cell membrane</keyword>
<dbReference type="Proteomes" id="UP000033038">
    <property type="component" value="Chromosome"/>
</dbReference>
<evidence type="ECO:0000256" key="4">
    <source>
        <dbReference type="ARBA" id="ARBA00022692"/>
    </source>
</evidence>
<keyword evidence="6 7" id="KW-0472">Membrane</keyword>
<dbReference type="GO" id="GO:0005886">
    <property type="term" value="C:plasma membrane"/>
    <property type="evidence" value="ECO:0007669"/>
    <property type="project" value="UniProtKB-SubCell"/>
</dbReference>
<evidence type="ECO:0000256" key="5">
    <source>
        <dbReference type="ARBA" id="ARBA00022989"/>
    </source>
</evidence>
<accession>A0A0E3QJ70</accession>
<feature type="transmembrane region" description="Helical" evidence="7">
    <location>
        <begin position="200"/>
        <end position="218"/>
    </location>
</feature>
<feature type="transmembrane region" description="Helical" evidence="7">
    <location>
        <begin position="49"/>
        <end position="68"/>
    </location>
</feature>
<feature type="transmembrane region" description="Helical" evidence="7">
    <location>
        <begin position="300"/>
        <end position="320"/>
    </location>
</feature>
<dbReference type="InterPro" id="IPR020846">
    <property type="entry name" value="MFS_dom"/>
</dbReference>
<dbReference type="SUPFAM" id="SSF103473">
    <property type="entry name" value="MFS general substrate transporter"/>
    <property type="match status" value="1"/>
</dbReference>
<dbReference type="PATRIC" id="fig|1434109.4.peg.245"/>
<gene>
    <name evidence="9" type="ORF">MSBRW_0220</name>
</gene>
<feature type="transmembrane region" description="Helical" evidence="7">
    <location>
        <begin position="139"/>
        <end position="164"/>
    </location>
</feature>
<evidence type="ECO:0000259" key="8">
    <source>
        <dbReference type="PROSITE" id="PS50850"/>
    </source>
</evidence>
<proteinExistence type="predicted"/>
<feature type="transmembrane region" description="Helical" evidence="7">
    <location>
        <begin position="396"/>
        <end position="418"/>
    </location>
</feature>
<dbReference type="AlphaFoldDB" id="A0A0E3QJ70"/>
<dbReference type="InterPro" id="IPR036259">
    <property type="entry name" value="MFS_trans_sf"/>
</dbReference>
<dbReference type="Gene3D" id="1.20.1720.10">
    <property type="entry name" value="Multidrug resistance protein D"/>
    <property type="match status" value="1"/>
</dbReference>
<dbReference type="Gene3D" id="1.20.1250.20">
    <property type="entry name" value="MFS general substrate transporter like domains"/>
    <property type="match status" value="1"/>
</dbReference>
<feature type="transmembrane region" description="Helical" evidence="7">
    <location>
        <begin position="12"/>
        <end position="37"/>
    </location>
</feature>
<reference evidence="9 10" key="1">
    <citation type="submission" date="2014-07" db="EMBL/GenBank/DDBJ databases">
        <title>Methanogenic archaea and the global carbon cycle.</title>
        <authorList>
            <person name="Henriksen J.R."/>
            <person name="Luke J."/>
            <person name="Reinhart S."/>
            <person name="Benedict M.N."/>
            <person name="Youngblut N.D."/>
            <person name="Metcalf M.E."/>
            <person name="Whitaker R.J."/>
            <person name="Metcalf W.W."/>
        </authorList>
    </citation>
    <scope>NUCLEOTIDE SEQUENCE [LARGE SCALE GENOMIC DNA]</scope>
    <source>
        <strain evidence="9 10">Wiesmoor</strain>
    </source>
</reference>
<evidence type="ECO:0000313" key="9">
    <source>
        <dbReference type="EMBL" id="AKB49473.1"/>
    </source>
</evidence>
<evidence type="ECO:0000256" key="1">
    <source>
        <dbReference type="ARBA" id="ARBA00004651"/>
    </source>
</evidence>
<feature type="transmembrane region" description="Helical" evidence="7">
    <location>
        <begin position="360"/>
        <end position="384"/>
    </location>
</feature>
<evidence type="ECO:0000256" key="2">
    <source>
        <dbReference type="ARBA" id="ARBA00022448"/>
    </source>
</evidence>
<dbReference type="KEGG" id="mbw:MSBRW_0220"/>
<feature type="transmembrane region" description="Helical" evidence="7">
    <location>
        <begin position="224"/>
        <end position="246"/>
    </location>
</feature>
<dbReference type="GO" id="GO:0022857">
    <property type="term" value="F:transmembrane transporter activity"/>
    <property type="evidence" value="ECO:0007669"/>
    <property type="project" value="InterPro"/>
</dbReference>
<feature type="transmembrane region" description="Helical" evidence="7">
    <location>
        <begin position="109"/>
        <end position="127"/>
    </location>
</feature>
<keyword evidence="4 7" id="KW-0812">Transmembrane</keyword>
<dbReference type="GeneID" id="24821612"/>
<feature type="transmembrane region" description="Helical" evidence="7">
    <location>
        <begin position="438"/>
        <end position="458"/>
    </location>
</feature>
<dbReference type="CDD" id="cd17321">
    <property type="entry name" value="MFS_MMR_MDR_like"/>
    <property type="match status" value="1"/>
</dbReference>
<keyword evidence="2" id="KW-0813">Transport</keyword>
<feature type="transmembrane region" description="Helical" evidence="7">
    <location>
        <begin position="170"/>
        <end position="188"/>
    </location>
</feature>
<feature type="domain" description="Major facilitator superfamily (MFS) profile" evidence="8">
    <location>
        <begin position="14"/>
        <end position="461"/>
    </location>
</feature>
<dbReference type="PROSITE" id="PS50850">
    <property type="entry name" value="MFS"/>
    <property type="match status" value="1"/>
</dbReference>
<dbReference type="RefSeq" id="WP_011305809.1">
    <property type="nucleotide sequence ID" value="NZ_CP009526.1"/>
</dbReference>
<protein>
    <submittedName>
        <fullName evidence="9">Transmembrane efflux protein</fullName>
    </submittedName>
</protein>
<dbReference type="PANTHER" id="PTHR42718:SF46">
    <property type="entry name" value="BLR6921 PROTEIN"/>
    <property type="match status" value="1"/>
</dbReference>
<evidence type="ECO:0000313" key="10">
    <source>
        <dbReference type="Proteomes" id="UP000033038"/>
    </source>
</evidence>
<dbReference type="InterPro" id="IPR011701">
    <property type="entry name" value="MFS"/>
</dbReference>
<organism evidence="9 10">
    <name type="scientific">Methanosarcina barkeri str. Wiesmoor</name>
    <dbReference type="NCBI Taxonomy" id="1434109"/>
    <lineage>
        <taxon>Archaea</taxon>
        <taxon>Methanobacteriati</taxon>
        <taxon>Methanobacteriota</taxon>
        <taxon>Stenosarchaea group</taxon>
        <taxon>Methanomicrobia</taxon>
        <taxon>Methanosarcinales</taxon>
        <taxon>Methanosarcinaceae</taxon>
        <taxon>Methanosarcina</taxon>
    </lineage>
</organism>
<dbReference type="EMBL" id="CP009526">
    <property type="protein sequence ID" value="AKB49473.1"/>
    <property type="molecule type" value="Genomic_DNA"/>
</dbReference>
<feature type="transmembrane region" description="Helical" evidence="7">
    <location>
        <begin position="80"/>
        <end position="103"/>
    </location>
</feature>
<evidence type="ECO:0000256" key="3">
    <source>
        <dbReference type="ARBA" id="ARBA00022475"/>
    </source>
</evidence>
<sequence length="470" mass="49141">MKDSTAHLSHPTAVLAFILASYLMIAFDISVVITGLPEIQNSLGFSATGLSWVQNAYTLVSGGLLLLGSRTGDILGRRRMFIVGIALFTVASTAVGLAPSASWLIGARAFQGVGAAILAPTTLALLSANFEGDERTRALAYYGAVAGAGVSVGLVLGGILTSWISWRVGFFINVPIGIAMILGALHYLAETEMHPSHFDLAGATSSTLGMTALVYGIVRSATAGWSDSFTIVALTAGTLLLVFFVLNEWRAEQPIMPLHLFGNRERVGAYSARMLFLGATLGFVFFTTQFLQGVNNYTPFKAGLAFLPMTVANFAAAFTIPRLTRQFGNSRLLASGIFITLMGMAWISHLSADTHYLTGIALPMVVLGIGQGITMGPLTASGIVGVTKEDAGAASGLVNVAHQLGGSLGLAILVTVFATASSTTLDAQQLLAHRIATSLAAGTVMLAIGLVIVFALIVRPSNIFRIPGTK</sequence>
<evidence type="ECO:0000256" key="7">
    <source>
        <dbReference type="SAM" id="Phobius"/>
    </source>
</evidence>